<keyword evidence="3" id="KW-1185">Reference proteome</keyword>
<dbReference type="Proteomes" id="UP001498421">
    <property type="component" value="Unassembled WGS sequence"/>
</dbReference>
<evidence type="ECO:0000256" key="1">
    <source>
        <dbReference type="SAM" id="MobiDB-lite"/>
    </source>
</evidence>
<proteinExistence type="predicted"/>
<dbReference type="EMBL" id="JAZAVK010000103">
    <property type="protein sequence ID" value="KAK7422918.1"/>
    <property type="molecule type" value="Genomic_DNA"/>
</dbReference>
<evidence type="ECO:0008006" key="4">
    <source>
        <dbReference type="Google" id="ProtNLM"/>
    </source>
</evidence>
<evidence type="ECO:0000313" key="2">
    <source>
        <dbReference type="EMBL" id="KAK7422918.1"/>
    </source>
</evidence>
<name>A0ABR1HNW3_9HYPO</name>
<organism evidence="2 3">
    <name type="scientific">Neonectria magnoliae</name>
    <dbReference type="NCBI Taxonomy" id="2732573"/>
    <lineage>
        <taxon>Eukaryota</taxon>
        <taxon>Fungi</taxon>
        <taxon>Dikarya</taxon>
        <taxon>Ascomycota</taxon>
        <taxon>Pezizomycotina</taxon>
        <taxon>Sordariomycetes</taxon>
        <taxon>Hypocreomycetidae</taxon>
        <taxon>Hypocreales</taxon>
        <taxon>Nectriaceae</taxon>
        <taxon>Neonectria</taxon>
    </lineage>
</organism>
<dbReference type="InterPro" id="IPR036770">
    <property type="entry name" value="Ankyrin_rpt-contain_sf"/>
</dbReference>
<gene>
    <name evidence="2" type="ORF">QQZ08_009274</name>
</gene>
<comment type="caution">
    <text evidence="2">The sequence shown here is derived from an EMBL/GenBank/DDBJ whole genome shotgun (WGS) entry which is preliminary data.</text>
</comment>
<feature type="region of interest" description="Disordered" evidence="1">
    <location>
        <begin position="254"/>
        <end position="277"/>
    </location>
</feature>
<dbReference type="Gene3D" id="1.25.40.20">
    <property type="entry name" value="Ankyrin repeat-containing domain"/>
    <property type="match status" value="1"/>
</dbReference>
<reference evidence="2 3" key="1">
    <citation type="journal article" date="2025" name="Microbiol. Resour. Announc.">
        <title>Draft genome sequences for Neonectria magnoliae and Neonectria punicea, canker pathogens of Liriodendron tulipifera and Acer saccharum in West Virginia.</title>
        <authorList>
            <person name="Petronek H.M."/>
            <person name="Kasson M.T."/>
            <person name="Metheny A.M."/>
            <person name="Stauder C.M."/>
            <person name="Lovett B."/>
            <person name="Lynch S.C."/>
            <person name="Garnas J.R."/>
            <person name="Kasson L.R."/>
            <person name="Stajich J.E."/>
        </authorList>
    </citation>
    <scope>NUCLEOTIDE SEQUENCE [LARGE SCALE GENOMIC DNA]</scope>
    <source>
        <strain evidence="2 3">NRRL 64651</strain>
    </source>
</reference>
<protein>
    <recommendedName>
        <fullName evidence="4">Ankyrin</fullName>
    </recommendedName>
</protein>
<dbReference type="SUPFAM" id="SSF48403">
    <property type="entry name" value="Ankyrin repeat"/>
    <property type="match status" value="1"/>
</dbReference>
<evidence type="ECO:0000313" key="3">
    <source>
        <dbReference type="Proteomes" id="UP001498421"/>
    </source>
</evidence>
<sequence length="277" mass="31094">MLRNRGVPVNRSEGLDMVLSSVVIEGRFKVALALLDRGASIEEISLYMVFPSSHQAEYNLEEMERDNDRRQDRAELMLRVITAIEDLESEEVWDDEHVSTPLFQVAAYAFDANCVQLLLDAGARIDSTVYFNRDWHNQPAVPQTMMWGILNIVDGDGPDLPRMSTGRLMELKASIRLLLQHGASLNSLDGSESALEFACSHPKILHSGLLECLVKNASASNVSLKHIEAVMKRCGDDGRDETAILLKQMHETVSKGAMKVKTKSRREERDNKVERSE</sequence>
<feature type="compositionally biased region" description="Basic and acidic residues" evidence="1">
    <location>
        <begin position="265"/>
        <end position="277"/>
    </location>
</feature>
<accession>A0ABR1HNW3</accession>